<evidence type="ECO:0000256" key="1">
    <source>
        <dbReference type="SAM" id="MobiDB-lite"/>
    </source>
</evidence>
<evidence type="ECO:0008006" key="4">
    <source>
        <dbReference type="Google" id="ProtNLM"/>
    </source>
</evidence>
<proteinExistence type="predicted"/>
<dbReference type="PANTHER" id="PTHR14614:SF162">
    <property type="entry name" value="EXPRESSED PROTEIN"/>
    <property type="match status" value="1"/>
</dbReference>
<dbReference type="InterPro" id="IPR029063">
    <property type="entry name" value="SAM-dependent_MTases_sf"/>
</dbReference>
<reference evidence="2 3" key="1">
    <citation type="submission" date="2016-07" db="EMBL/GenBank/DDBJ databases">
        <title>Pervasive Adenine N6-methylation of Active Genes in Fungi.</title>
        <authorList>
            <consortium name="DOE Joint Genome Institute"/>
            <person name="Mondo S.J."/>
            <person name="Dannebaum R.O."/>
            <person name="Kuo R.C."/>
            <person name="Labutti K."/>
            <person name="Haridas S."/>
            <person name="Kuo A."/>
            <person name="Salamov A."/>
            <person name="Ahrendt S.R."/>
            <person name="Lipzen A."/>
            <person name="Sullivan W."/>
            <person name="Andreopoulos W.B."/>
            <person name="Clum A."/>
            <person name="Lindquist E."/>
            <person name="Daum C."/>
            <person name="Ramamoorthy G.K."/>
            <person name="Gryganskyi A."/>
            <person name="Culley D."/>
            <person name="Magnuson J.K."/>
            <person name="James T.Y."/>
            <person name="O'Malley M.A."/>
            <person name="Stajich J.E."/>
            <person name="Spatafora J.W."/>
            <person name="Visel A."/>
            <person name="Grigoriev I.V."/>
        </authorList>
    </citation>
    <scope>NUCLEOTIDE SEQUENCE [LARGE SCALE GENOMIC DNA]</scope>
    <source>
        <strain evidence="2 3">68-887.2</strain>
    </source>
</reference>
<dbReference type="PANTHER" id="PTHR14614">
    <property type="entry name" value="HEPATOCELLULAR CARCINOMA-ASSOCIATED ANTIGEN"/>
    <property type="match status" value="1"/>
</dbReference>
<dbReference type="OrthoDB" id="413520at2759"/>
<dbReference type="GO" id="GO:0005737">
    <property type="term" value="C:cytoplasm"/>
    <property type="evidence" value="ECO:0007669"/>
    <property type="project" value="TreeGrafter"/>
</dbReference>
<gene>
    <name evidence="2" type="ORF">BCR39DRAFT_467467</name>
</gene>
<evidence type="ECO:0000313" key="2">
    <source>
        <dbReference type="EMBL" id="ORY29539.1"/>
    </source>
</evidence>
<dbReference type="AlphaFoldDB" id="A0A1Y2B3X8"/>
<dbReference type="Proteomes" id="UP000193986">
    <property type="component" value="Unassembled WGS sequence"/>
</dbReference>
<dbReference type="InParanoid" id="A0A1Y2B3X8"/>
<dbReference type="Pfam" id="PF10294">
    <property type="entry name" value="Methyltransf_16"/>
    <property type="match status" value="2"/>
</dbReference>
<dbReference type="GO" id="GO:0008757">
    <property type="term" value="F:S-adenosylmethionine-dependent methyltransferase activity"/>
    <property type="evidence" value="ECO:0007669"/>
    <property type="project" value="UniProtKB-ARBA"/>
</dbReference>
<protein>
    <recommendedName>
        <fullName evidence="4">Methyltransferase-domain-containing protein</fullName>
    </recommendedName>
</protein>
<feature type="compositionally biased region" description="Basic and acidic residues" evidence="1">
    <location>
        <begin position="132"/>
        <end position="166"/>
    </location>
</feature>
<keyword evidence="3" id="KW-1185">Reference proteome</keyword>
<sequence length="439" mass="48345">MYWYISFLRPPPVSLSLPCESITISPQVANDLRTETRYEPTDIYYTWQRTFPSLDAPLKCQHIATYVPYQSIEVALPEGFAVGNQWRLGLFPSEASDPSYLSALSGDDVGVIGVWSEPITINQGESSTGPIRRLERSRDKEYGKESSKETSKNGKESGKGKDQGDKQSRIWREWRLDKKKHARVLRIVEHTSFDLDKAIWDSGLALSSWLWKYLVLQPKEIIHPSVQPVLDILRSQGGTAATYPLNILELGTGTGLVSIALALALSRLDNSQCQAQITATDLPSAISLMDENIAANNLGPSPLTSPAISPSADNSRISATANAQDSVTVETQVLDWDSPLPSWISGAAGQSARWPDLIIAADVTYNTASFPSLLSTLTALLLPQGDERPYFLLAYKQRDAAERELWGMLDDKGIKVDLVALVQGAEEEGEVEIWVGRAK</sequence>
<feature type="region of interest" description="Disordered" evidence="1">
    <location>
        <begin position="123"/>
        <end position="166"/>
    </location>
</feature>
<comment type="caution">
    <text evidence="2">The sequence shown here is derived from an EMBL/GenBank/DDBJ whole genome shotgun (WGS) entry which is preliminary data.</text>
</comment>
<accession>A0A1Y2B3X8</accession>
<dbReference type="CDD" id="cd02440">
    <property type="entry name" value="AdoMet_MTases"/>
    <property type="match status" value="1"/>
</dbReference>
<dbReference type="GO" id="GO:0005634">
    <property type="term" value="C:nucleus"/>
    <property type="evidence" value="ECO:0007669"/>
    <property type="project" value="TreeGrafter"/>
</dbReference>
<evidence type="ECO:0000313" key="3">
    <source>
        <dbReference type="Proteomes" id="UP000193986"/>
    </source>
</evidence>
<name>A0A1Y2B3X8_9TREE</name>
<dbReference type="STRING" id="71784.A0A1Y2B3X8"/>
<dbReference type="EMBL" id="MCFC01000025">
    <property type="protein sequence ID" value="ORY29539.1"/>
    <property type="molecule type" value="Genomic_DNA"/>
</dbReference>
<dbReference type="Gene3D" id="3.40.50.150">
    <property type="entry name" value="Vaccinia Virus protein VP39"/>
    <property type="match status" value="1"/>
</dbReference>
<dbReference type="SUPFAM" id="SSF53335">
    <property type="entry name" value="S-adenosyl-L-methionine-dependent methyltransferases"/>
    <property type="match status" value="1"/>
</dbReference>
<organism evidence="2 3">
    <name type="scientific">Naematelia encephala</name>
    <dbReference type="NCBI Taxonomy" id="71784"/>
    <lineage>
        <taxon>Eukaryota</taxon>
        <taxon>Fungi</taxon>
        <taxon>Dikarya</taxon>
        <taxon>Basidiomycota</taxon>
        <taxon>Agaricomycotina</taxon>
        <taxon>Tremellomycetes</taxon>
        <taxon>Tremellales</taxon>
        <taxon>Naemateliaceae</taxon>
        <taxon>Naematelia</taxon>
    </lineage>
</organism>
<dbReference type="InterPro" id="IPR019410">
    <property type="entry name" value="Methyltransf_16"/>
</dbReference>